<keyword evidence="1" id="KW-0732">Signal</keyword>
<proteinExistence type="predicted"/>
<reference evidence="2" key="1">
    <citation type="submission" date="2021-04" db="EMBL/GenBank/DDBJ databases">
        <authorList>
            <person name="Vanwijnsberghe S."/>
        </authorList>
    </citation>
    <scope>NUCLEOTIDE SEQUENCE</scope>
    <source>
        <strain evidence="2">LMG 31841</strain>
    </source>
</reference>
<dbReference type="Pfam" id="PF06551">
    <property type="entry name" value="DUF1120"/>
    <property type="match status" value="1"/>
</dbReference>
<dbReference type="AlphaFoldDB" id="A0A9N8RXW8"/>
<feature type="chain" id="PRO_5040424622" evidence="1">
    <location>
        <begin position="24"/>
        <end position="220"/>
    </location>
</feature>
<evidence type="ECO:0000313" key="3">
    <source>
        <dbReference type="Proteomes" id="UP000789704"/>
    </source>
</evidence>
<protein>
    <submittedName>
        <fullName evidence="2">Protein GltF</fullName>
    </submittedName>
</protein>
<gene>
    <name evidence="2" type="primary">gltF_2</name>
    <name evidence="2" type="ORF">LMG31841_03873</name>
</gene>
<dbReference type="Proteomes" id="UP000789704">
    <property type="component" value="Unassembled WGS sequence"/>
</dbReference>
<keyword evidence="3" id="KW-1185">Reference proteome</keyword>
<accession>A0A9N8RXW8</accession>
<dbReference type="EMBL" id="CAJQZC010000007">
    <property type="protein sequence ID" value="CAG4909500.1"/>
    <property type="molecule type" value="Genomic_DNA"/>
</dbReference>
<evidence type="ECO:0000256" key="1">
    <source>
        <dbReference type="SAM" id="SignalP"/>
    </source>
</evidence>
<comment type="caution">
    <text evidence="2">The sequence shown here is derived from an EMBL/GenBank/DDBJ whole genome shotgun (WGS) entry which is preliminary data.</text>
</comment>
<dbReference type="RefSeq" id="WP_228880158.1">
    <property type="nucleotide sequence ID" value="NZ_CAJQYX010000009.1"/>
</dbReference>
<sequence length="220" mass="21829">MKLVSKNTLLAALFAAASVSAFAADSVDLKVIGQITPASCTPTLSGGGVIDLGTISGGTIAANAFTNLGSHTSALTITCDQPARVAVHVVDDRASSVVPGIASTLVAGLTDADAFGLGTVGTANVGSYTLGFSDPTADGNAGNGAISLDNGTTWAVATDANRNLNTNKLATASDSNGVPKAFTTMTTNLNATIGINKRSALPASQDVPLDGLATISMVYL</sequence>
<dbReference type="InterPro" id="IPR010546">
    <property type="entry name" value="DUF1120"/>
</dbReference>
<organism evidence="2 3">
    <name type="scientific">Paraburkholderia saeva</name>
    <dbReference type="NCBI Taxonomy" id="2777537"/>
    <lineage>
        <taxon>Bacteria</taxon>
        <taxon>Pseudomonadati</taxon>
        <taxon>Pseudomonadota</taxon>
        <taxon>Betaproteobacteria</taxon>
        <taxon>Burkholderiales</taxon>
        <taxon>Burkholderiaceae</taxon>
        <taxon>Paraburkholderia</taxon>
    </lineage>
</organism>
<feature type="signal peptide" evidence="1">
    <location>
        <begin position="1"/>
        <end position="23"/>
    </location>
</feature>
<name>A0A9N8RXW8_9BURK</name>
<evidence type="ECO:0000313" key="2">
    <source>
        <dbReference type="EMBL" id="CAG4909500.1"/>
    </source>
</evidence>